<dbReference type="Gene3D" id="3.40.50.620">
    <property type="entry name" value="HUPs"/>
    <property type="match status" value="1"/>
</dbReference>
<protein>
    <recommendedName>
        <fullName evidence="8">tRNA(Ile)-lysidine synthase</fullName>
        <ecNumber evidence="8">6.3.4.19</ecNumber>
    </recommendedName>
    <alternativeName>
        <fullName evidence="8">tRNA(Ile)-2-lysyl-cytidine synthase</fullName>
    </alternativeName>
    <alternativeName>
        <fullName evidence="8">tRNA(Ile)-lysidine synthetase</fullName>
    </alternativeName>
</protein>
<dbReference type="EMBL" id="RJUF01000173">
    <property type="protein sequence ID" value="MCP9764474.1"/>
    <property type="molecule type" value="Genomic_DNA"/>
</dbReference>
<evidence type="ECO:0000256" key="7">
    <source>
        <dbReference type="ARBA" id="ARBA00048539"/>
    </source>
</evidence>
<dbReference type="NCBIfam" id="TIGR02432">
    <property type="entry name" value="lysidine_TilS_N"/>
    <property type="match status" value="1"/>
</dbReference>
<dbReference type="RefSeq" id="WP_255038168.1">
    <property type="nucleotide sequence ID" value="NZ_RJUF01000173.1"/>
</dbReference>
<keyword evidence="2 8" id="KW-0963">Cytoplasm</keyword>
<evidence type="ECO:0000256" key="1">
    <source>
        <dbReference type="ARBA" id="ARBA00004496"/>
    </source>
</evidence>
<accession>A0AAE3H5N2</accession>
<comment type="caution">
    <text evidence="10">The sequence shown here is derived from an EMBL/GenBank/DDBJ whole genome shotgun (WGS) entry which is preliminary data.</text>
</comment>
<keyword evidence="11" id="KW-1185">Reference proteome</keyword>
<keyword evidence="3 8" id="KW-0436">Ligase</keyword>
<dbReference type="Proteomes" id="UP001204144">
    <property type="component" value="Unassembled WGS sequence"/>
</dbReference>
<dbReference type="InterPro" id="IPR012795">
    <property type="entry name" value="tRNA_Ile_lys_synt_N"/>
</dbReference>
<dbReference type="GO" id="GO:0006400">
    <property type="term" value="P:tRNA modification"/>
    <property type="evidence" value="ECO:0007669"/>
    <property type="project" value="UniProtKB-UniRule"/>
</dbReference>
<feature type="binding site" evidence="8">
    <location>
        <begin position="26"/>
        <end position="31"/>
    </location>
    <ligand>
        <name>ATP</name>
        <dbReference type="ChEBI" id="CHEBI:30616"/>
    </ligand>
</feature>
<evidence type="ECO:0000256" key="8">
    <source>
        <dbReference type="HAMAP-Rule" id="MF_01161"/>
    </source>
</evidence>
<evidence type="ECO:0000256" key="2">
    <source>
        <dbReference type="ARBA" id="ARBA00022490"/>
    </source>
</evidence>
<feature type="domain" description="Lysidine-tRNA(Ile) synthetase C-terminal" evidence="9">
    <location>
        <begin position="361"/>
        <end position="433"/>
    </location>
</feature>
<evidence type="ECO:0000256" key="6">
    <source>
        <dbReference type="ARBA" id="ARBA00022840"/>
    </source>
</evidence>
<dbReference type="HAMAP" id="MF_01161">
    <property type="entry name" value="tRNA_Ile_lys_synt"/>
    <property type="match status" value="1"/>
</dbReference>
<comment type="similarity">
    <text evidence="8">Belongs to the tRNA(Ile)-lysidine synthase family.</text>
</comment>
<evidence type="ECO:0000256" key="5">
    <source>
        <dbReference type="ARBA" id="ARBA00022741"/>
    </source>
</evidence>
<sequence>MLEEFLEFINKNQLCATTDKILVAVSGGKDSMALLQLFWEAKFNISAAHYNFGLRGQASDGDEEFVRRFCEEKNIPFFSTKTDTKQVTKDWGVSTQMAARELRYTWFKEIMAENKFDFLATAHNLDDKIETLYLNITKGTGPKGLKSIPLKKDGVIRPLLFAGVSKIMKYLADQNLTWREDASNQTNDYQRNKIRHQVIPVLKEINPGMENTAQNNFQRFTALNEIFEEKLQAFEQTIDFGEVIKIPSEKWKNSAGFSLVLEEFLKPYGFNFQDVEDLVKIALTGKKITSASHTITVGRGEWFLEKNVEDASEIFEFQSPGVYEIGSRKIQIKETKDFPSIMDIRKIEQAFFDFDLIQWPLTLRVWQHGDKFQPFGMEGKKLVSDFLIDAKIDAPQKKNQLVLTDKNQLLWLVGLRTDDRYKLTSATKNMLKVSFLDI</sequence>
<dbReference type="CDD" id="cd01992">
    <property type="entry name" value="TilS_N"/>
    <property type="match status" value="1"/>
</dbReference>
<dbReference type="SUPFAM" id="SSF52402">
    <property type="entry name" value="Adenine nucleotide alpha hydrolases-like"/>
    <property type="match status" value="1"/>
</dbReference>
<keyword evidence="5 8" id="KW-0547">Nucleotide-binding</keyword>
<comment type="catalytic activity">
    <reaction evidence="7 8">
        <text>cytidine(34) in tRNA(Ile2) + L-lysine + ATP = lysidine(34) in tRNA(Ile2) + AMP + diphosphate + H(+)</text>
        <dbReference type="Rhea" id="RHEA:43744"/>
        <dbReference type="Rhea" id="RHEA-COMP:10625"/>
        <dbReference type="Rhea" id="RHEA-COMP:10670"/>
        <dbReference type="ChEBI" id="CHEBI:15378"/>
        <dbReference type="ChEBI" id="CHEBI:30616"/>
        <dbReference type="ChEBI" id="CHEBI:32551"/>
        <dbReference type="ChEBI" id="CHEBI:33019"/>
        <dbReference type="ChEBI" id="CHEBI:82748"/>
        <dbReference type="ChEBI" id="CHEBI:83665"/>
        <dbReference type="ChEBI" id="CHEBI:456215"/>
        <dbReference type="EC" id="6.3.4.19"/>
    </reaction>
</comment>
<proteinExistence type="inferred from homology"/>
<dbReference type="GO" id="GO:0005737">
    <property type="term" value="C:cytoplasm"/>
    <property type="evidence" value="ECO:0007669"/>
    <property type="project" value="UniProtKB-SubCell"/>
</dbReference>
<comment type="domain">
    <text evidence="8">The N-terminal region contains the highly conserved SGGXDS motif, predicted to be a P-loop motif involved in ATP binding.</text>
</comment>
<gene>
    <name evidence="8 10" type="primary">tilS</name>
    <name evidence="10" type="ORF">EGI31_16135</name>
</gene>
<evidence type="ECO:0000313" key="10">
    <source>
        <dbReference type="EMBL" id="MCP9764474.1"/>
    </source>
</evidence>
<dbReference type="NCBIfam" id="TIGR02433">
    <property type="entry name" value="lysidine_TilS_C"/>
    <property type="match status" value="1"/>
</dbReference>
<dbReference type="Pfam" id="PF01171">
    <property type="entry name" value="ATP_bind_3"/>
    <property type="match status" value="1"/>
</dbReference>
<dbReference type="PANTHER" id="PTHR43033">
    <property type="entry name" value="TRNA(ILE)-LYSIDINE SYNTHASE-RELATED"/>
    <property type="match status" value="1"/>
</dbReference>
<dbReference type="InterPro" id="IPR012796">
    <property type="entry name" value="Lysidine-tRNA-synth_C"/>
</dbReference>
<dbReference type="EC" id="6.3.4.19" evidence="8"/>
<evidence type="ECO:0000256" key="3">
    <source>
        <dbReference type="ARBA" id="ARBA00022598"/>
    </source>
</evidence>
<dbReference type="GO" id="GO:0005524">
    <property type="term" value="F:ATP binding"/>
    <property type="evidence" value="ECO:0007669"/>
    <property type="project" value="UniProtKB-UniRule"/>
</dbReference>
<comment type="subcellular location">
    <subcellularLocation>
        <location evidence="1 8">Cytoplasm</location>
    </subcellularLocation>
</comment>
<dbReference type="InterPro" id="IPR014729">
    <property type="entry name" value="Rossmann-like_a/b/a_fold"/>
</dbReference>
<evidence type="ECO:0000259" key="9">
    <source>
        <dbReference type="SMART" id="SM00977"/>
    </source>
</evidence>
<dbReference type="PANTHER" id="PTHR43033:SF1">
    <property type="entry name" value="TRNA(ILE)-LYSIDINE SYNTHASE-RELATED"/>
    <property type="match status" value="1"/>
</dbReference>
<comment type="function">
    <text evidence="8">Ligates lysine onto the cytidine present at position 34 of the AUA codon-specific tRNA(Ile) that contains the anticodon CAU, in an ATP-dependent manner. Cytidine is converted to lysidine, thus changing the amino acid specificity of the tRNA from methionine to isoleucine.</text>
</comment>
<dbReference type="GO" id="GO:0032267">
    <property type="term" value="F:tRNA(Ile)-lysidine synthase activity"/>
    <property type="evidence" value="ECO:0007669"/>
    <property type="project" value="UniProtKB-EC"/>
</dbReference>
<keyword evidence="4 8" id="KW-0819">tRNA processing</keyword>
<evidence type="ECO:0000313" key="11">
    <source>
        <dbReference type="Proteomes" id="UP001204144"/>
    </source>
</evidence>
<organism evidence="10 11">
    <name type="scientific">Lacihabitans soyangensis</name>
    <dbReference type="NCBI Taxonomy" id="869394"/>
    <lineage>
        <taxon>Bacteria</taxon>
        <taxon>Pseudomonadati</taxon>
        <taxon>Bacteroidota</taxon>
        <taxon>Cytophagia</taxon>
        <taxon>Cytophagales</taxon>
        <taxon>Leadbetterellaceae</taxon>
        <taxon>Lacihabitans</taxon>
    </lineage>
</organism>
<evidence type="ECO:0000256" key="4">
    <source>
        <dbReference type="ARBA" id="ARBA00022694"/>
    </source>
</evidence>
<name>A0AAE3H5N2_9BACT</name>
<reference evidence="10 11" key="1">
    <citation type="submission" date="2018-11" db="EMBL/GenBank/DDBJ databases">
        <title>Novel bacteria species description.</title>
        <authorList>
            <person name="Han J.-H."/>
        </authorList>
    </citation>
    <scope>NUCLEOTIDE SEQUENCE [LARGE SCALE GENOMIC DNA]</scope>
    <source>
        <strain evidence="10 11">KCTC23259</strain>
    </source>
</reference>
<dbReference type="Pfam" id="PF11734">
    <property type="entry name" value="TilS_C"/>
    <property type="match status" value="1"/>
</dbReference>
<dbReference type="InterPro" id="IPR011063">
    <property type="entry name" value="TilS/TtcA_N"/>
</dbReference>
<keyword evidence="6 8" id="KW-0067">ATP-binding</keyword>
<dbReference type="InterPro" id="IPR012094">
    <property type="entry name" value="tRNA_Ile_lys_synt"/>
</dbReference>
<dbReference type="SUPFAM" id="SSF56037">
    <property type="entry name" value="PheT/TilS domain"/>
    <property type="match status" value="1"/>
</dbReference>
<dbReference type="SMART" id="SM00977">
    <property type="entry name" value="TilS_C"/>
    <property type="match status" value="1"/>
</dbReference>
<dbReference type="AlphaFoldDB" id="A0AAE3H5N2"/>